<protein>
    <submittedName>
        <fullName evidence="2">Uncharacterized protein</fullName>
    </submittedName>
</protein>
<keyword evidence="3" id="KW-1185">Reference proteome</keyword>
<evidence type="ECO:0000313" key="2">
    <source>
        <dbReference type="EMBL" id="GJJ15245.1"/>
    </source>
</evidence>
<keyword evidence="1" id="KW-0472">Membrane</keyword>
<organism evidence="2 3">
    <name type="scientific">Clathrus columnatus</name>
    <dbReference type="NCBI Taxonomy" id="1419009"/>
    <lineage>
        <taxon>Eukaryota</taxon>
        <taxon>Fungi</taxon>
        <taxon>Dikarya</taxon>
        <taxon>Basidiomycota</taxon>
        <taxon>Agaricomycotina</taxon>
        <taxon>Agaricomycetes</taxon>
        <taxon>Phallomycetidae</taxon>
        <taxon>Phallales</taxon>
        <taxon>Clathraceae</taxon>
        <taxon>Clathrus</taxon>
    </lineage>
</organism>
<evidence type="ECO:0000256" key="1">
    <source>
        <dbReference type="SAM" id="Phobius"/>
    </source>
</evidence>
<feature type="transmembrane region" description="Helical" evidence="1">
    <location>
        <begin position="20"/>
        <end position="44"/>
    </location>
</feature>
<evidence type="ECO:0000313" key="3">
    <source>
        <dbReference type="Proteomes" id="UP001050691"/>
    </source>
</evidence>
<feature type="transmembrane region" description="Helical" evidence="1">
    <location>
        <begin position="325"/>
        <end position="351"/>
    </location>
</feature>
<gene>
    <name evidence="2" type="ORF">Clacol_009521</name>
</gene>
<proteinExistence type="predicted"/>
<dbReference type="EMBL" id="BPWL01000010">
    <property type="protein sequence ID" value="GJJ15245.1"/>
    <property type="molecule type" value="Genomic_DNA"/>
</dbReference>
<feature type="transmembrane region" description="Helical" evidence="1">
    <location>
        <begin position="185"/>
        <end position="203"/>
    </location>
</feature>
<keyword evidence="1" id="KW-1133">Transmembrane helix</keyword>
<feature type="transmembrane region" description="Helical" evidence="1">
    <location>
        <begin position="299"/>
        <end position="318"/>
    </location>
</feature>
<feature type="transmembrane region" description="Helical" evidence="1">
    <location>
        <begin position="241"/>
        <end position="263"/>
    </location>
</feature>
<feature type="transmembrane region" description="Helical" evidence="1">
    <location>
        <begin position="209"/>
        <end position="229"/>
    </location>
</feature>
<comment type="caution">
    <text evidence="2">The sequence shown here is derived from an EMBL/GenBank/DDBJ whole genome shotgun (WGS) entry which is preliminary data.</text>
</comment>
<feature type="transmembrane region" description="Helical" evidence="1">
    <location>
        <begin position="144"/>
        <end position="165"/>
    </location>
</feature>
<keyword evidence="1" id="KW-0812">Transmembrane</keyword>
<feature type="transmembrane region" description="Helical" evidence="1">
    <location>
        <begin position="104"/>
        <end position="124"/>
    </location>
</feature>
<name>A0AAV5AR32_9AGAM</name>
<accession>A0AAV5AR32</accession>
<sequence length="366" mass="40881">MSRTLGGCSITSAKALRVLLPATVLLGLSYFAHTVVFDILFPYINDLNLTPVVPCPAEYDGSSMYRRQYFGGLLPGLERSLCPLVAFFYPVVQADVKPHYYREFMIASFSNFSVVVCATFVEASRMQRGLIGPFWILLPVLTGVVYQFITGAVTLPYLWTIIIVAQRRGLIKSAPSIDECDGEGIALGMLLGYVVPTYLMLFHSDIPSIVAWQIFPVIIGAVCGVYILLRPRSNKPSAYNNTIQTTYGILFIFLTLINFYFIVSNNFNLTKVINIWFPPFTFRFNSTILQNFADFSAIVLQWDLMLIFGGTCLASLWFAKNIKQVLAIAAWYVGPGLLLGPGPAIAAVLMWREGELRRQNEKIKGE</sequence>
<reference evidence="2" key="1">
    <citation type="submission" date="2021-10" db="EMBL/GenBank/DDBJ databases">
        <title>De novo Genome Assembly of Clathrus columnatus (Basidiomycota, Fungi) Using Illumina and Nanopore Sequence Data.</title>
        <authorList>
            <person name="Ogiso-Tanaka E."/>
            <person name="Itagaki H."/>
            <person name="Hosoya T."/>
            <person name="Hosaka K."/>
        </authorList>
    </citation>
    <scope>NUCLEOTIDE SEQUENCE</scope>
    <source>
        <strain evidence="2">MO-923</strain>
    </source>
</reference>
<dbReference type="AlphaFoldDB" id="A0AAV5AR32"/>
<dbReference type="Proteomes" id="UP001050691">
    <property type="component" value="Unassembled WGS sequence"/>
</dbReference>